<dbReference type="CDD" id="cd18577">
    <property type="entry name" value="ABC_6TM_Pgp_ABCB1_D1_like"/>
    <property type="match status" value="1"/>
</dbReference>
<keyword evidence="7" id="KW-0067">ATP-binding</keyword>
<keyword evidence="6" id="KW-0547">Nucleotide-binding</keyword>
<evidence type="ECO:0000256" key="3">
    <source>
        <dbReference type="ARBA" id="ARBA00022448"/>
    </source>
</evidence>
<comment type="similarity">
    <text evidence="2">Belongs to the ABC transporter superfamily. ABCB family. Multidrug resistance exporter (TC 3.A.1.201) subfamily.</text>
</comment>
<keyword evidence="8 10" id="KW-1133">Transmembrane helix</keyword>
<dbReference type="InterPro" id="IPR011527">
    <property type="entry name" value="ABC1_TM_dom"/>
</dbReference>
<accession>A0AA38WDJ2</accession>
<evidence type="ECO:0000259" key="11">
    <source>
        <dbReference type="PROSITE" id="PS50893"/>
    </source>
</evidence>
<dbReference type="InterPro" id="IPR027417">
    <property type="entry name" value="P-loop_NTPase"/>
</dbReference>
<feature type="transmembrane region" description="Helical" evidence="10">
    <location>
        <begin position="714"/>
        <end position="740"/>
    </location>
</feature>
<feature type="domain" description="ABC transporter" evidence="11">
    <location>
        <begin position="363"/>
        <end position="599"/>
    </location>
</feature>
<dbReference type="Proteomes" id="UP001172457">
    <property type="component" value="Chromosome 6"/>
</dbReference>
<feature type="transmembrane region" description="Helical" evidence="10">
    <location>
        <begin position="88"/>
        <end position="110"/>
    </location>
</feature>
<keyword evidence="14" id="KW-1185">Reference proteome</keyword>
<evidence type="ECO:0000259" key="12">
    <source>
        <dbReference type="PROSITE" id="PS50929"/>
    </source>
</evidence>
<dbReference type="GO" id="GO:0015421">
    <property type="term" value="F:ABC-type oligopeptide transporter activity"/>
    <property type="evidence" value="ECO:0007669"/>
    <property type="project" value="TreeGrafter"/>
</dbReference>
<protein>
    <submittedName>
        <fullName evidence="13">Uncharacterized protein</fullName>
    </submittedName>
</protein>
<dbReference type="GO" id="GO:0005524">
    <property type="term" value="F:ATP binding"/>
    <property type="evidence" value="ECO:0007669"/>
    <property type="project" value="UniProtKB-KW"/>
</dbReference>
<evidence type="ECO:0000256" key="10">
    <source>
        <dbReference type="SAM" id="Phobius"/>
    </source>
</evidence>
<dbReference type="InterPro" id="IPR003439">
    <property type="entry name" value="ABC_transporter-like_ATP-bd"/>
</dbReference>
<evidence type="ECO:0000256" key="5">
    <source>
        <dbReference type="ARBA" id="ARBA00022737"/>
    </source>
</evidence>
<feature type="transmembrane region" description="Helical" evidence="10">
    <location>
        <begin position="672"/>
        <end position="702"/>
    </location>
</feature>
<comment type="caution">
    <text evidence="13">The sequence shown here is derived from an EMBL/GenBank/DDBJ whole genome shotgun (WGS) entry which is preliminary data.</text>
</comment>
<evidence type="ECO:0000313" key="13">
    <source>
        <dbReference type="EMBL" id="KAJ9546199.1"/>
    </source>
</evidence>
<feature type="transmembrane region" description="Helical" evidence="10">
    <location>
        <begin position="264"/>
        <end position="291"/>
    </location>
</feature>
<dbReference type="SMART" id="SM00382">
    <property type="entry name" value="AAA"/>
    <property type="match status" value="2"/>
</dbReference>
<feature type="domain" description="ABC transmembrane type-1" evidence="12">
    <location>
        <begin position="676"/>
        <end position="960"/>
    </location>
</feature>
<organism evidence="13 14">
    <name type="scientific">Centaurea solstitialis</name>
    <name type="common">yellow star-thistle</name>
    <dbReference type="NCBI Taxonomy" id="347529"/>
    <lineage>
        <taxon>Eukaryota</taxon>
        <taxon>Viridiplantae</taxon>
        <taxon>Streptophyta</taxon>
        <taxon>Embryophyta</taxon>
        <taxon>Tracheophyta</taxon>
        <taxon>Spermatophyta</taxon>
        <taxon>Magnoliopsida</taxon>
        <taxon>eudicotyledons</taxon>
        <taxon>Gunneridae</taxon>
        <taxon>Pentapetalae</taxon>
        <taxon>asterids</taxon>
        <taxon>campanulids</taxon>
        <taxon>Asterales</taxon>
        <taxon>Asteraceae</taxon>
        <taxon>Carduoideae</taxon>
        <taxon>Cardueae</taxon>
        <taxon>Centaureinae</taxon>
        <taxon>Centaurea</taxon>
    </lineage>
</organism>
<dbReference type="InterPro" id="IPR003593">
    <property type="entry name" value="AAA+_ATPase"/>
</dbReference>
<dbReference type="CDD" id="cd18578">
    <property type="entry name" value="ABC_6TM_Pgp_ABCB1_D2_like"/>
    <property type="match status" value="1"/>
</dbReference>
<evidence type="ECO:0000256" key="4">
    <source>
        <dbReference type="ARBA" id="ARBA00022692"/>
    </source>
</evidence>
<evidence type="ECO:0000256" key="7">
    <source>
        <dbReference type="ARBA" id="ARBA00022840"/>
    </source>
</evidence>
<dbReference type="InterPro" id="IPR036640">
    <property type="entry name" value="ABC1_TM_sf"/>
</dbReference>
<keyword evidence="3" id="KW-0813">Transport</keyword>
<dbReference type="FunFam" id="1.20.1560.10:FF:000152">
    <property type="entry name" value="MDR-like ABC transporter"/>
    <property type="match status" value="1"/>
</dbReference>
<dbReference type="Gene3D" id="1.20.1560.10">
    <property type="entry name" value="ABC transporter type 1, transmembrane domain"/>
    <property type="match status" value="1"/>
</dbReference>
<dbReference type="Gene3D" id="3.40.50.300">
    <property type="entry name" value="P-loop containing nucleotide triphosphate hydrolases"/>
    <property type="match status" value="2"/>
</dbReference>
<gene>
    <name evidence="13" type="ORF">OSB04_025906</name>
</gene>
<dbReference type="PROSITE" id="PS50929">
    <property type="entry name" value="ABC_TM1F"/>
    <property type="match status" value="2"/>
</dbReference>
<proteinExistence type="inferred from homology"/>
<evidence type="ECO:0000256" key="6">
    <source>
        <dbReference type="ARBA" id="ARBA00022741"/>
    </source>
</evidence>
<feature type="transmembrane region" description="Helical" evidence="10">
    <location>
        <begin position="187"/>
        <end position="205"/>
    </location>
</feature>
<sequence>MRKVSTGGGVTDDEKQILNDQRLAFTKLLSYADGVDYTLMALATLGSVIHGLAQPLGYLLLGKAIDAFGNNINDDIGMVKALKKVIPFVWYMAFATFPAGIIEVGGWMYASERQVARLRLAYLKAVLKQEIGAFDTELTNGKIITGISNHMSIIQDAIGEKLGHFISCFATFFTGVVIAFISCWEVSLLTLFVVPMILMIGATYTKKMNSISATKTAYLSEATVMVEQTISQIRTVFAFVGESSAIKSFSDCMQRQLIISKGEALIKGVGTGVFQTVTFCSWALIVWIGALVVVAKRAQGGDVIAAVMSILFGAISITYAAPDMQIFNQARAAGKEVFEVIERKSLISYDSKGTTLEKIHGNIEIRGVHFAYPSRQENMILQGFSLSIPAGKVVALVGSSGCGKSTIISLVPRFYDPEKGEVLVDNHNVKDLDIKFLRKNIGAVSQEPALFAGTIKDNMKVGNKDADDEQIHSAATMANAHTFISQLPDQYSTDVGQRGVQLSGGQKQRIAIARAILKDPPILLLDEATSALDSESEKLVQDALESAMKGRTVILIAHRMSTIVNADIIVVVQNGQVTETGTHSSLLQTSEFYGNLFSMQNISAEGESSSVHPAKETERIDQDVIEQLEILDKPIESNKIRKDAPDQKHQHGESVKRDIFFRIWFGLTNQEFVKIAIGSCAAAFSGISKPVFGFFIITIGVAYYKHGAKEKVGWYSLLFSAIGLLSLFSHTLQHYFYGVIGEKAMTNLRQALYSAVLRNELAWYDKPENSVGSLTSRIINETSTVKTIISDRMAVIVQCISSILIATGVSMYVNWRMGLVAWAVMPCHFIGGLIQAKSAKGFSGDTAAAHSGLVSLASESATNIKTVASFCHEDHILEKAKLSLDGPLRRSRKQSVQFGFIQGVSLCLWNIAHAVALWYSTVLVEKKQASFENGIRSYQIFSLTVPSITELWTLIPTVISAINVLTPVFQALDRQTEIDPDEPENPPSQKIIGEIEFRDVRFAYPLRPEVTILDDFTLRIEAGSKVALVGPSGAGKSSVLALLLRFYVPSDGSISIDGRDITRYNLRNLRRQIGLVQQEPLLFSCSIRDNICYGTDGSSESEVIQVSIEANIHEFVSNLPDGYDTVVGEKGCQLSGGQKQRIAIARTLLKNPAIMLLDEATSALDAESERAVVSAMESINRNGISKSTQITVAHRLSTVVHSDKIVVMEKGKVVETGTHSALVAASEGVYSRFYRIQSMK</sequence>
<dbReference type="AlphaFoldDB" id="A0AA38WDJ2"/>
<dbReference type="Pfam" id="PF00005">
    <property type="entry name" value="ABC_tran"/>
    <property type="match status" value="2"/>
</dbReference>
<dbReference type="InterPro" id="IPR039421">
    <property type="entry name" value="Type_1_exporter"/>
</dbReference>
<keyword evidence="5" id="KW-0677">Repeat</keyword>
<dbReference type="PANTHER" id="PTHR43394:SF11">
    <property type="entry name" value="ATP-BINDING CASSETTE TRANSPORTER"/>
    <property type="match status" value="1"/>
</dbReference>
<dbReference type="PROSITE" id="PS50893">
    <property type="entry name" value="ABC_TRANSPORTER_2"/>
    <property type="match status" value="2"/>
</dbReference>
<dbReference type="FunFam" id="3.40.50.300:FF:000967">
    <property type="entry name" value="ABC multidrug transporter mdr4"/>
    <property type="match status" value="1"/>
</dbReference>
<dbReference type="FunFam" id="3.40.50.300:FF:000205">
    <property type="entry name" value="ABC transporter B family member 4"/>
    <property type="match status" value="1"/>
</dbReference>
<feature type="transmembrane region" description="Helical" evidence="10">
    <location>
        <begin position="162"/>
        <end position="181"/>
    </location>
</feature>
<dbReference type="GO" id="GO:0005743">
    <property type="term" value="C:mitochondrial inner membrane"/>
    <property type="evidence" value="ECO:0007669"/>
    <property type="project" value="TreeGrafter"/>
</dbReference>
<feature type="transmembrane region" description="Helical" evidence="10">
    <location>
        <begin position="303"/>
        <end position="321"/>
    </location>
</feature>
<keyword evidence="4 10" id="KW-0812">Transmembrane</keyword>
<dbReference type="PROSITE" id="PS00211">
    <property type="entry name" value="ABC_TRANSPORTER_1"/>
    <property type="match status" value="2"/>
</dbReference>
<evidence type="ECO:0000256" key="2">
    <source>
        <dbReference type="ARBA" id="ARBA00007577"/>
    </source>
</evidence>
<dbReference type="GO" id="GO:0090374">
    <property type="term" value="P:oligopeptide export from mitochondrion"/>
    <property type="evidence" value="ECO:0007669"/>
    <property type="project" value="TreeGrafter"/>
</dbReference>
<evidence type="ECO:0000256" key="9">
    <source>
        <dbReference type="ARBA" id="ARBA00023136"/>
    </source>
</evidence>
<reference evidence="13" key="1">
    <citation type="submission" date="2023-03" db="EMBL/GenBank/DDBJ databases">
        <title>Chromosome-scale reference genome and RAD-based genetic map of yellow starthistle (Centaurea solstitialis) reveal putative structural variation and QTLs associated with invader traits.</title>
        <authorList>
            <person name="Reatini B."/>
            <person name="Cang F.A."/>
            <person name="Jiang Q."/>
            <person name="Mckibben M.T.W."/>
            <person name="Barker M.S."/>
            <person name="Rieseberg L.H."/>
            <person name="Dlugosch K.M."/>
        </authorList>
    </citation>
    <scope>NUCLEOTIDE SEQUENCE</scope>
    <source>
        <strain evidence="13">CAN-66</strain>
        <tissue evidence="13">Leaf</tissue>
    </source>
</reference>
<dbReference type="CDD" id="cd03249">
    <property type="entry name" value="ABC_MTABC3_MDL1_MDL2"/>
    <property type="match status" value="2"/>
</dbReference>
<dbReference type="InterPro" id="IPR017871">
    <property type="entry name" value="ABC_transporter-like_CS"/>
</dbReference>
<feature type="transmembrane region" description="Helical" evidence="10">
    <location>
        <begin position="793"/>
        <end position="813"/>
    </location>
</feature>
<comment type="subcellular location">
    <subcellularLocation>
        <location evidence="1">Membrane</location>
        <topology evidence="1">Multi-pass membrane protein</topology>
    </subcellularLocation>
</comment>
<dbReference type="SUPFAM" id="SSF52540">
    <property type="entry name" value="P-loop containing nucleoside triphosphate hydrolases"/>
    <property type="match status" value="2"/>
</dbReference>
<feature type="transmembrane region" description="Helical" evidence="10">
    <location>
        <begin position="898"/>
        <end position="919"/>
    </location>
</feature>
<feature type="domain" description="ABC transmembrane type-1" evidence="12">
    <location>
        <begin position="41"/>
        <end position="329"/>
    </location>
</feature>
<dbReference type="SUPFAM" id="SSF90123">
    <property type="entry name" value="ABC transporter transmembrane region"/>
    <property type="match status" value="2"/>
</dbReference>
<keyword evidence="9 10" id="KW-0472">Membrane</keyword>
<evidence type="ECO:0000256" key="8">
    <source>
        <dbReference type="ARBA" id="ARBA00022989"/>
    </source>
</evidence>
<dbReference type="Pfam" id="PF00664">
    <property type="entry name" value="ABC_membrane"/>
    <property type="match status" value="2"/>
</dbReference>
<dbReference type="GO" id="GO:0016887">
    <property type="term" value="F:ATP hydrolysis activity"/>
    <property type="evidence" value="ECO:0007669"/>
    <property type="project" value="InterPro"/>
</dbReference>
<dbReference type="EMBL" id="JARYMX010000006">
    <property type="protein sequence ID" value="KAJ9546199.1"/>
    <property type="molecule type" value="Genomic_DNA"/>
</dbReference>
<evidence type="ECO:0000313" key="14">
    <source>
        <dbReference type="Proteomes" id="UP001172457"/>
    </source>
</evidence>
<feature type="domain" description="ABC transporter" evidence="11">
    <location>
        <begin position="995"/>
        <end position="1235"/>
    </location>
</feature>
<evidence type="ECO:0000256" key="1">
    <source>
        <dbReference type="ARBA" id="ARBA00004141"/>
    </source>
</evidence>
<dbReference type="PANTHER" id="PTHR43394">
    <property type="entry name" value="ATP-DEPENDENT PERMEASE MDL1, MITOCHONDRIAL"/>
    <property type="match status" value="1"/>
</dbReference>
<name>A0AA38WDJ2_9ASTR</name>